<proteinExistence type="inferred from homology"/>
<gene>
    <name evidence="5" type="ORF">DFJ64_1113</name>
</gene>
<dbReference type="GO" id="GO:0003677">
    <property type="term" value="F:DNA binding"/>
    <property type="evidence" value="ECO:0007669"/>
    <property type="project" value="InterPro"/>
</dbReference>
<keyword evidence="1 5" id="KW-0489">Methyltransferase</keyword>
<dbReference type="SUPFAM" id="SSF53335">
    <property type="entry name" value="S-adenosyl-L-methionine-dependent methyltransferases"/>
    <property type="match status" value="2"/>
</dbReference>
<feature type="domain" description="DNA methylase N-4/N-6" evidence="4">
    <location>
        <begin position="25"/>
        <end position="77"/>
    </location>
</feature>
<comment type="caution">
    <text evidence="5">The sequence shown here is derived from an EMBL/GenBank/DDBJ whole genome shotgun (WGS) entry which is preliminary data.</text>
</comment>
<protein>
    <recommendedName>
        <fullName evidence="3">Methyltransferase</fullName>
        <ecNumber evidence="3">2.1.1.-</ecNumber>
    </recommendedName>
</protein>
<dbReference type="EMBL" id="QTUC01000001">
    <property type="protein sequence ID" value="REF35725.1"/>
    <property type="molecule type" value="Genomic_DNA"/>
</dbReference>
<dbReference type="PRINTS" id="PR00508">
    <property type="entry name" value="S21N4MTFRASE"/>
</dbReference>
<dbReference type="InterPro" id="IPR002941">
    <property type="entry name" value="DNA_methylase_N4/N6"/>
</dbReference>
<dbReference type="Proteomes" id="UP000256485">
    <property type="component" value="Unassembled WGS sequence"/>
</dbReference>
<dbReference type="AlphaFoldDB" id="A0A3D9V9P9"/>
<evidence type="ECO:0000256" key="1">
    <source>
        <dbReference type="ARBA" id="ARBA00022603"/>
    </source>
</evidence>
<dbReference type="InterPro" id="IPR029063">
    <property type="entry name" value="SAM-dependent_MTases_sf"/>
</dbReference>
<evidence type="ECO:0000256" key="3">
    <source>
        <dbReference type="RuleBase" id="RU362026"/>
    </source>
</evidence>
<sequence length="220" mass="24858">MRPVLPLHVPPPRPELADEFTDGECYPEALVECFLAEYTRPGDVVFDPFAGSGTTLVVAERMGRRPLGLEIDPDRVDFVAGRLADPTAIRLGDARRLDEYGLPPVDFVMTSPPYMTRLNHPENPLTGYATRDGDYERYLEELTDIFRRLGRHLTAKARVVVNVANLTYNDTVTPLAFDVARSLSTVLRFEREIVLDWDRTIDWITNDYCLVFSTIPAGAR</sequence>
<evidence type="ECO:0000259" key="4">
    <source>
        <dbReference type="Pfam" id="PF01555"/>
    </source>
</evidence>
<reference evidence="5 6" key="1">
    <citation type="submission" date="2018-08" db="EMBL/GenBank/DDBJ databases">
        <title>Sequencing the genomes of 1000 actinobacteria strains.</title>
        <authorList>
            <person name="Klenk H.-P."/>
        </authorList>
    </citation>
    <scope>NUCLEOTIDE SEQUENCE [LARGE SCALE GENOMIC DNA]</scope>
    <source>
        <strain evidence="5 6">DSM 22891</strain>
    </source>
</reference>
<comment type="similarity">
    <text evidence="3">Belongs to the N(4)/N(6)-methyltransferase family.</text>
</comment>
<name>A0A3D9V9P9_THECX</name>
<dbReference type="GO" id="GO:0008170">
    <property type="term" value="F:N-methyltransferase activity"/>
    <property type="evidence" value="ECO:0007669"/>
    <property type="project" value="InterPro"/>
</dbReference>
<evidence type="ECO:0000313" key="5">
    <source>
        <dbReference type="EMBL" id="REF35725.1"/>
    </source>
</evidence>
<dbReference type="GO" id="GO:0032259">
    <property type="term" value="P:methylation"/>
    <property type="evidence" value="ECO:0007669"/>
    <property type="project" value="UniProtKB-KW"/>
</dbReference>
<dbReference type="Gene3D" id="3.40.50.150">
    <property type="entry name" value="Vaccinia Virus protein VP39"/>
    <property type="match status" value="2"/>
</dbReference>
<dbReference type="InterPro" id="IPR001091">
    <property type="entry name" value="RM_Methyltransferase"/>
</dbReference>
<evidence type="ECO:0000256" key="2">
    <source>
        <dbReference type="ARBA" id="ARBA00022679"/>
    </source>
</evidence>
<accession>A0A3D9V9P9</accession>
<evidence type="ECO:0000313" key="6">
    <source>
        <dbReference type="Proteomes" id="UP000256485"/>
    </source>
</evidence>
<organism evidence="5 6">
    <name type="scientific">Thermasporomyces composti</name>
    <dbReference type="NCBI Taxonomy" id="696763"/>
    <lineage>
        <taxon>Bacteria</taxon>
        <taxon>Bacillati</taxon>
        <taxon>Actinomycetota</taxon>
        <taxon>Actinomycetes</taxon>
        <taxon>Propionibacteriales</taxon>
        <taxon>Nocardioidaceae</taxon>
        <taxon>Thermasporomyces</taxon>
    </lineage>
</organism>
<keyword evidence="6" id="KW-1185">Reference proteome</keyword>
<dbReference type="RefSeq" id="WP_170152507.1">
    <property type="nucleotide sequence ID" value="NZ_QTUC01000001.1"/>
</dbReference>
<dbReference type="Pfam" id="PF01555">
    <property type="entry name" value="N6_N4_Mtase"/>
    <property type="match status" value="1"/>
</dbReference>
<dbReference type="EC" id="2.1.1.-" evidence="3"/>
<keyword evidence="2" id="KW-0808">Transferase</keyword>
<dbReference type="CDD" id="cd02440">
    <property type="entry name" value="AdoMet_MTases"/>
    <property type="match status" value="1"/>
</dbReference>